<keyword evidence="6 9" id="KW-0472">Membrane</keyword>
<accession>A0A7S3PZC2</accession>
<proteinExistence type="inferred from homology"/>
<dbReference type="SUPFAM" id="SSF81324">
    <property type="entry name" value="Voltage-gated potassium channels"/>
    <property type="match status" value="2"/>
</dbReference>
<evidence type="ECO:0000256" key="4">
    <source>
        <dbReference type="ARBA" id="ARBA00022989"/>
    </source>
</evidence>
<evidence type="ECO:0000256" key="6">
    <source>
        <dbReference type="ARBA" id="ARBA00023136"/>
    </source>
</evidence>
<evidence type="ECO:0000256" key="9">
    <source>
        <dbReference type="SAM" id="Phobius"/>
    </source>
</evidence>
<feature type="domain" description="Potassium channel" evidence="10">
    <location>
        <begin position="238"/>
        <end position="285"/>
    </location>
</feature>
<feature type="transmembrane region" description="Helical" evidence="9">
    <location>
        <begin position="380"/>
        <end position="397"/>
    </location>
</feature>
<keyword evidence="5 8" id="KW-0406">Ion transport</keyword>
<organism evidence="11">
    <name type="scientific">Chaetoceros debilis</name>
    <dbReference type="NCBI Taxonomy" id="122233"/>
    <lineage>
        <taxon>Eukaryota</taxon>
        <taxon>Sar</taxon>
        <taxon>Stramenopiles</taxon>
        <taxon>Ochrophyta</taxon>
        <taxon>Bacillariophyta</taxon>
        <taxon>Coscinodiscophyceae</taxon>
        <taxon>Chaetocerotophycidae</taxon>
        <taxon>Chaetocerotales</taxon>
        <taxon>Chaetocerotaceae</taxon>
        <taxon>Chaetoceros</taxon>
    </lineage>
</organism>
<protein>
    <recommendedName>
        <fullName evidence="10">Potassium channel domain-containing protein</fullName>
    </recommendedName>
</protein>
<keyword evidence="3 8" id="KW-0812">Transmembrane</keyword>
<gene>
    <name evidence="11" type="ORF">CDEB00056_LOCUS5048</name>
</gene>
<feature type="transmembrane region" description="Helical" evidence="9">
    <location>
        <begin position="51"/>
        <end position="77"/>
    </location>
</feature>
<evidence type="ECO:0000259" key="10">
    <source>
        <dbReference type="Pfam" id="PF07885"/>
    </source>
</evidence>
<evidence type="ECO:0000256" key="3">
    <source>
        <dbReference type="ARBA" id="ARBA00022692"/>
    </source>
</evidence>
<dbReference type="InterPro" id="IPR013099">
    <property type="entry name" value="K_chnl_dom"/>
</dbReference>
<evidence type="ECO:0000256" key="5">
    <source>
        <dbReference type="ARBA" id="ARBA00023065"/>
    </source>
</evidence>
<keyword evidence="7 8" id="KW-0407">Ion channel</keyword>
<dbReference type="PANTHER" id="PTHR11003:SF345">
    <property type="entry name" value="TWIK FAMILY OF POTASSIUM CHANNELS PROTEIN 18"/>
    <property type="match status" value="1"/>
</dbReference>
<evidence type="ECO:0000256" key="8">
    <source>
        <dbReference type="RuleBase" id="RU003857"/>
    </source>
</evidence>
<dbReference type="AlphaFoldDB" id="A0A7S3PZC2"/>
<dbReference type="EMBL" id="HBIO01006837">
    <property type="protein sequence ID" value="CAE0460207.1"/>
    <property type="molecule type" value="Transcribed_RNA"/>
</dbReference>
<comment type="subcellular location">
    <subcellularLocation>
        <location evidence="1">Membrane</location>
        <topology evidence="1">Multi-pass membrane protein</topology>
    </subcellularLocation>
</comment>
<reference evidence="11" key="1">
    <citation type="submission" date="2021-01" db="EMBL/GenBank/DDBJ databases">
        <authorList>
            <person name="Corre E."/>
            <person name="Pelletier E."/>
            <person name="Niang G."/>
            <person name="Scheremetjew M."/>
            <person name="Finn R."/>
            <person name="Kale V."/>
            <person name="Holt S."/>
            <person name="Cochrane G."/>
            <person name="Meng A."/>
            <person name="Brown T."/>
            <person name="Cohen L."/>
        </authorList>
    </citation>
    <scope>NUCLEOTIDE SEQUENCE</scope>
    <source>
        <strain evidence="11">MM31A-1</strain>
    </source>
</reference>
<feature type="transmembrane region" description="Helical" evidence="9">
    <location>
        <begin position="268"/>
        <end position="291"/>
    </location>
</feature>
<keyword evidence="4 9" id="KW-1133">Transmembrane helix</keyword>
<comment type="similarity">
    <text evidence="8">Belongs to the two pore domain potassium channel (TC 1.A.1.8) family.</text>
</comment>
<feature type="transmembrane region" description="Helical" evidence="9">
    <location>
        <begin position="312"/>
        <end position="330"/>
    </location>
</feature>
<feature type="transmembrane region" description="Helical" evidence="9">
    <location>
        <begin position="350"/>
        <end position="368"/>
    </location>
</feature>
<keyword evidence="2 8" id="KW-0813">Transport</keyword>
<evidence type="ECO:0000256" key="1">
    <source>
        <dbReference type="ARBA" id="ARBA00004141"/>
    </source>
</evidence>
<dbReference type="GO" id="GO:0022841">
    <property type="term" value="F:potassium ion leak channel activity"/>
    <property type="evidence" value="ECO:0007669"/>
    <property type="project" value="TreeGrafter"/>
</dbReference>
<evidence type="ECO:0000256" key="2">
    <source>
        <dbReference type="ARBA" id="ARBA00022448"/>
    </source>
</evidence>
<evidence type="ECO:0000313" key="11">
    <source>
        <dbReference type="EMBL" id="CAE0460207.1"/>
    </source>
</evidence>
<feature type="domain" description="Potassium channel" evidence="10">
    <location>
        <begin position="327"/>
        <end position="403"/>
    </location>
</feature>
<dbReference type="Gene3D" id="1.10.287.70">
    <property type="match status" value="1"/>
</dbReference>
<dbReference type="GO" id="GO:0015271">
    <property type="term" value="F:outward rectifier potassium channel activity"/>
    <property type="evidence" value="ECO:0007669"/>
    <property type="project" value="TreeGrafter"/>
</dbReference>
<dbReference type="InterPro" id="IPR003280">
    <property type="entry name" value="2pore_dom_K_chnl"/>
</dbReference>
<dbReference type="PANTHER" id="PTHR11003">
    <property type="entry name" value="POTASSIUM CHANNEL, SUBFAMILY K"/>
    <property type="match status" value="1"/>
</dbReference>
<dbReference type="GO" id="GO:0030322">
    <property type="term" value="P:stabilization of membrane potential"/>
    <property type="evidence" value="ECO:0007669"/>
    <property type="project" value="TreeGrafter"/>
</dbReference>
<dbReference type="GO" id="GO:0005886">
    <property type="term" value="C:plasma membrane"/>
    <property type="evidence" value="ECO:0007669"/>
    <property type="project" value="TreeGrafter"/>
</dbReference>
<dbReference type="PRINTS" id="PR01333">
    <property type="entry name" value="2POREKCHANEL"/>
</dbReference>
<evidence type="ECO:0000256" key="7">
    <source>
        <dbReference type="ARBA" id="ARBA00023303"/>
    </source>
</evidence>
<name>A0A7S3PZC2_9STRA</name>
<dbReference type="Pfam" id="PF07885">
    <property type="entry name" value="Ion_trans_2"/>
    <property type="match status" value="2"/>
</dbReference>
<sequence>MVEEGKHAGVGYHFSGEGGKSLRKSALELTDKGRTDISQFIDRQEKNCPRIFNVLFFVLIPILLLLCWCIFCGSLLARLEQEAEMVSNDTIIAKHFHEWQSMNKHLSMLFNAVDDCVDQYIQKSSNPPNLIDLKTFMIKCRSDSVGEITGKIYDEKYSLLLKDEELSFNWNTCSMDKTNTTSLSPREQGKHVLSRWNATANDLFESYNSTESNRTEIESVSLASIIDNAGVPRESCSTNYSGGSIFWFTVMTTIGYGNAAPVTDGGKVLVSLLGFLSILAFTALSGSAGYIMLSIVDDMFIRHNMKRLTKGWVSVLFWLFSLFLSMILLAELKDLTEVLNNVDRGSFSMHLWFSLISITTVGLGDAYIPHETFHQQSMLCLPLAMLVGFVCLANFLIKLSETISELSKRTGLTDDESLGLLLQQSRYNDNTAPNEVVLHNSDEEETNNAHVAFEDTHFTFEDTNASFDEKDYYIPKEFAIEFLDEDSKPAPKVWIQ</sequence>